<feature type="region of interest" description="Disordered" evidence="1">
    <location>
        <begin position="34"/>
        <end position="103"/>
    </location>
</feature>
<protein>
    <recommendedName>
        <fullName evidence="5">Secreted protein</fullName>
    </recommendedName>
</protein>
<comment type="caution">
    <text evidence="3">The sequence shown here is derived from an EMBL/GenBank/DDBJ whole genome shotgun (WGS) entry which is preliminary data.</text>
</comment>
<reference evidence="4" key="1">
    <citation type="journal article" date="2019" name="Int. J. Syst. Evol. Microbiol.">
        <title>The Global Catalogue of Microorganisms (GCM) 10K type strain sequencing project: providing services to taxonomists for standard genome sequencing and annotation.</title>
        <authorList>
            <consortium name="The Broad Institute Genomics Platform"/>
            <consortium name="The Broad Institute Genome Sequencing Center for Infectious Disease"/>
            <person name="Wu L."/>
            <person name="Ma J."/>
        </authorList>
    </citation>
    <scope>NUCLEOTIDE SEQUENCE [LARGE SCALE GENOMIC DNA]</scope>
    <source>
        <strain evidence="4">JCM 4738</strain>
    </source>
</reference>
<dbReference type="RefSeq" id="WP_190187766.1">
    <property type="nucleotide sequence ID" value="NZ_BMVP01000026.1"/>
</dbReference>
<evidence type="ECO:0000256" key="2">
    <source>
        <dbReference type="SAM" id="SignalP"/>
    </source>
</evidence>
<feature type="signal peptide" evidence="2">
    <location>
        <begin position="1"/>
        <end position="33"/>
    </location>
</feature>
<keyword evidence="4" id="KW-1185">Reference proteome</keyword>
<evidence type="ECO:0000313" key="4">
    <source>
        <dbReference type="Proteomes" id="UP000642673"/>
    </source>
</evidence>
<feature type="chain" id="PRO_5045513125" description="Secreted protein" evidence="2">
    <location>
        <begin position="34"/>
        <end position="211"/>
    </location>
</feature>
<evidence type="ECO:0008006" key="5">
    <source>
        <dbReference type="Google" id="ProtNLM"/>
    </source>
</evidence>
<proteinExistence type="predicted"/>
<gene>
    <name evidence="3" type="ORF">GCM10010347_64360</name>
</gene>
<keyword evidence="2" id="KW-0732">Signal</keyword>
<evidence type="ECO:0000256" key="1">
    <source>
        <dbReference type="SAM" id="MobiDB-lite"/>
    </source>
</evidence>
<dbReference type="Proteomes" id="UP000642673">
    <property type="component" value="Unassembled WGS sequence"/>
</dbReference>
<sequence>MTVTVRRRIPRLICASCISSALLVSAGAATAVAASQSPTNASVQTAPRDDTGDTGGGDADNHNTDTGDTGGGDADNHNTDTGDTGGGDADNHNTGSISSERDRRLACENADRTWVETNNGSYCDLHTYKKTEQPNLNERLRLCLTVKSHSGCRATADKYVIGGNEPVAGAKCTLSLAGVAQPKIGKWALTMKGGKAFWSCTVAAARAVNGH</sequence>
<name>A0ABQ3F576_9ACTN</name>
<accession>A0ABQ3F576</accession>
<dbReference type="EMBL" id="BMVP01000026">
    <property type="protein sequence ID" value="GHB84546.1"/>
    <property type="molecule type" value="Genomic_DNA"/>
</dbReference>
<organism evidence="3 4">
    <name type="scientific">Streptomyces cirratus</name>
    <dbReference type="NCBI Taxonomy" id="68187"/>
    <lineage>
        <taxon>Bacteria</taxon>
        <taxon>Bacillati</taxon>
        <taxon>Actinomycetota</taxon>
        <taxon>Actinomycetes</taxon>
        <taxon>Kitasatosporales</taxon>
        <taxon>Streptomycetaceae</taxon>
        <taxon>Streptomyces</taxon>
    </lineage>
</organism>
<evidence type="ECO:0000313" key="3">
    <source>
        <dbReference type="EMBL" id="GHB84546.1"/>
    </source>
</evidence>